<evidence type="ECO:0000313" key="3">
    <source>
        <dbReference type="Proteomes" id="UP000322983"/>
    </source>
</evidence>
<dbReference type="AlphaFoldDB" id="A0A510DRN1"/>
<evidence type="ECO:0000313" key="1">
    <source>
        <dbReference type="EMBL" id="BBG22785.1"/>
    </source>
</evidence>
<dbReference type="KEGG" id="step:IC006_0069"/>
<name>A0A510DRN1_9CREN</name>
<proteinExistence type="predicted"/>
<sequence>MINLYNNILNAKISEEGAYLFSVKRGDKDLILQGNMERKTRGGMALLIPFANRIKEGKYTFEGKTYSLPVNSEGNAIHGFAKDVKWNIDEASVDTARLSVTLKNAGYPSTLKCKVIYALSGNSISVSIEINNVGDNDAPLTVGAHPYFVVKGKWSLNPEVFTRLELENKIPNGKMYEWRVDASSHIDDCFLFDGKVTLTSEWSRVEVESDNMKYLQIFNGVEGAVALEPMSGAPDAYNNGMGLTILRPQSGVEYRFKMTFG</sequence>
<dbReference type="EMBL" id="AP018929">
    <property type="protein sequence ID" value="BBG22785.1"/>
    <property type="molecule type" value="Genomic_DNA"/>
</dbReference>
<dbReference type="GO" id="GO:0033499">
    <property type="term" value="P:galactose catabolic process via UDP-galactose, Leloir pathway"/>
    <property type="evidence" value="ECO:0007669"/>
    <property type="project" value="TreeGrafter"/>
</dbReference>
<dbReference type="Proteomes" id="UP000322983">
    <property type="component" value="Chromosome"/>
</dbReference>
<dbReference type="GeneID" id="41713977"/>
<organism evidence="1 3">
    <name type="scientific">Sulfuracidifex tepidarius</name>
    <dbReference type="NCBI Taxonomy" id="1294262"/>
    <lineage>
        <taxon>Archaea</taxon>
        <taxon>Thermoproteota</taxon>
        <taxon>Thermoprotei</taxon>
        <taxon>Sulfolobales</taxon>
        <taxon>Sulfolobaceae</taxon>
        <taxon>Sulfuracidifex</taxon>
    </lineage>
</organism>
<dbReference type="Proteomes" id="UP000325030">
    <property type="component" value="Chromosome"/>
</dbReference>
<dbReference type="Pfam" id="PF01263">
    <property type="entry name" value="Aldose_epim"/>
    <property type="match status" value="1"/>
</dbReference>
<dbReference type="RefSeq" id="WP_054845370.1">
    <property type="nucleotide sequence ID" value="NZ_AP018929.1"/>
</dbReference>
<dbReference type="PANTHER" id="PTHR10091:SF0">
    <property type="entry name" value="GALACTOSE MUTAROTASE"/>
    <property type="match status" value="1"/>
</dbReference>
<dbReference type="Gene3D" id="2.70.98.10">
    <property type="match status" value="1"/>
</dbReference>
<accession>A0A510DRN1</accession>
<evidence type="ECO:0008006" key="5">
    <source>
        <dbReference type="Google" id="ProtNLM"/>
    </source>
</evidence>
<dbReference type="SUPFAM" id="SSF74650">
    <property type="entry name" value="Galactose mutarotase-like"/>
    <property type="match status" value="1"/>
</dbReference>
<dbReference type="GO" id="GO:0030246">
    <property type="term" value="F:carbohydrate binding"/>
    <property type="evidence" value="ECO:0007669"/>
    <property type="project" value="InterPro"/>
</dbReference>
<accession>A0A510DZ91</accession>
<dbReference type="STRING" id="1294262.GCA_001316085_00870"/>
<reference evidence="1 3" key="2">
    <citation type="journal article" date="2020" name="Int. J. Syst. Evol. Microbiol.">
        <title>Sulfuracidifex tepidarius gen. nov., sp. nov. and transfer of Sulfolobus metallicus Huber and Stetter 1992 to the genus Sulfuracidifex as Sulfuracidifex metallicus comb. nov.</title>
        <authorList>
            <person name="Itoh T."/>
            <person name="Miura T."/>
            <person name="Sakai H.D."/>
            <person name="Kato S."/>
            <person name="Ohkuma M."/>
            <person name="Takashina T."/>
        </authorList>
    </citation>
    <scope>NUCLEOTIDE SEQUENCE [LARGE SCALE GENOMIC DNA]</scope>
    <source>
        <strain evidence="1 3">IC-006</strain>
        <strain evidence="2">IC-007</strain>
    </source>
</reference>
<dbReference type="GO" id="GO:0006006">
    <property type="term" value="P:glucose metabolic process"/>
    <property type="evidence" value="ECO:0007669"/>
    <property type="project" value="TreeGrafter"/>
</dbReference>
<dbReference type="InterPro" id="IPR008183">
    <property type="entry name" value="Aldose_1/G6P_1-epimerase"/>
</dbReference>
<gene>
    <name evidence="1" type="ORF">IC006_0069</name>
    <name evidence="2" type="ORF">IC007_0069</name>
</gene>
<keyword evidence="3" id="KW-1185">Reference proteome</keyword>
<dbReference type="InterPro" id="IPR011013">
    <property type="entry name" value="Gal_mutarotase_sf_dom"/>
</dbReference>
<dbReference type="GO" id="GO:0004034">
    <property type="term" value="F:aldose 1-epimerase activity"/>
    <property type="evidence" value="ECO:0007669"/>
    <property type="project" value="TreeGrafter"/>
</dbReference>
<protein>
    <recommendedName>
        <fullName evidence="5">Aldose 1-epimerase</fullName>
    </recommendedName>
</protein>
<dbReference type="PANTHER" id="PTHR10091">
    <property type="entry name" value="ALDOSE-1-EPIMERASE"/>
    <property type="match status" value="1"/>
</dbReference>
<evidence type="ECO:0000313" key="4">
    <source>
        <dbReference type="Proteomes" id="UP000325030"/>
    </source>
</evidence>
<evidence type="ECO:0000313" key="2">
    <source>
        <dbReference type="EMBL" id="BBG25564.1"/>
    </source>
</evidence>
<dbReference type="CDD" id="cd01081">
    <property type="entry name" value="Aldose_epim"/>
    <property type="match status" value="1"/>
</dbReference>
<dbReference type="EMBL" id="AP018930">
    <property type="protein sequence ID" value="BBG25564.1"/>
    <property type="molecule type" value="Genomic_DNA"/>
</dbReference>
<dbReference type="InterPro" id="IPR014718">
    <property type="entry name" value="GH-type_carb-bd"/>
</dbReference>
<reference evidence="4" key="1">
    <citation type="submission" date="2018-09" db="EMBL/GenBank/DDBJ databases">
        <title>Complete Genome Sequencing of Sulfolobus sp. JCM 16834.</title>
        <authorList>
            <person name="Kato S."/>
            <person name="Itoh T."/>
            <person name="Ohkuma M."/>
        </authorList>
    </citation>
    <scope>NUCLEOTIDE SEQUENCE [LARGE SCALE GENOMIC DNA]</scope>
    <source>
        <strain evidence="4">IC-007</strain>
    </source>
</reference>
<dbReference type="OrthoDB" id="39584at2157"/>